<gene>
    <name evidence="1" type="ORF">PS9374_07159</name>
</gene>
<organism evidence="1 2">
    <name type="scientific">Planomonospora sphaerica</name>
    <dbReference type="NCBI Taxonomy" id="161355"/>
    <lineage>
        <taxon>Bacteria</taxon>
        <taxon>Bacillati</taxon>
        <taxon>Actinomycetota</taxon>
        <taxon>Actinomycetes</taxon>
        <taxon>Streptosporangiales</taxon>
        <taxon>Streptosporangiaceae</taxon>
        <taxon>Planomonospora</taxon>
    </lineage>
</organism>
<dbReference type="GO" id="GO:0004386">
    <property type="term" value="F:helicase activity"/>
    <property type="evidence" value="ECO:0007669"/>
    <property type="project" value="UniProtKB-KW"/>
</dbReference>
<dbReference type="AlphaFoldDB" id="A0A171DQY4"/>
<name>A0A171DQY4_9ACTN</name>
<evidence type="ECO:0000313" key="1">
    <source>
        <dbReference type="EMBL" id="GAT71468.1"/>
    </source>
</evidence>
<keyword evidence="1" id="KW-0547">Nucleotide-binding</keyword>
<dbReference type="EMBL" id="BDCX01000034">
    <property type="protein sequence ID" value="GAT71468.1"/>
    <property type="molecule type" value="Genomic_DNA"/>
</dbReference>
<keyword evidence="1" id="KW-0067">ATP-binding</keyword>
<protein>
    <submittedName>
        <fullName evidence="1">ATP-dependent helicase</fullName>
    </submittedName>
</protein>
<keyword evidence="1" id="KW-0378">Hydrolase</keyword>
<dbReference type="STRING" id="161355.PS9374_07159"/>
<keyword evidence="2" id="KW-1185">Reference proteome</keyword>
<reference evidence="2" key="2">
    <citation type="submission" date="2016-04" db="EMBL/GenBank/DDBJ databases">
        <title>Planomonospora sphaerica JCM9374 whole genome shotgun sequence.</title>
        <authorList>
            <person name="Suzuki T."/>
            <person name="Dohra H."/>
            <person name="Kodani S."/>
        </authorList>
    </citation>
    <scope>NUCLEOTIDE SEQUENCE [LARGE SCALE GENOMIC DNA]</scope>
    <source>
        <strain evidence="2">JCM 9374</strain>
    </source>
</reference>
<dbReference type="Proteomes" id="UP000077701">
    <property type="component" value="Unassembled WGS sequence"/>
</dbReference>
<evidence type="ECO:0000313" key="2">
    <source>
        <dbReference type="Proteomes" id="UP000077701"/>
    </source>
</evidence>
<proteinExistence type="predicted"/>
<keyword evidence="1" id="KW-0347">Helicase</keyword>
<dbReference type="RefSeq" id="WP_197287320.1">
    <property type="nucleotide sequence ID" value="NZ_BDCX01000034.1"/>
</dbReference>
<comment type="caution">
    <text evidence="1">The sequence shown here is derived from an EMBL/GenBank/DDBJ whole genome shotgun (WGS) entry which is preliminary data.</text>
</comment>
<accession>A0A171DQY4</accession>
<reference evidence="1 2" key="1">
    <citation type="journal article" date="2016" name="Genome Announc.">
        <title>Draft Genome Sequence of Planomonospora sphaerica JCM9374, a Rare Actinomycete.</title>
        <authorList>
            <person name="Dohra H."/>
            <person name="Suzuki T."/>
            <person name="Inoue Y."/>
            <person name="Kodani S."/>
        </authorList>
    </citation>
    <scope>NUCLEOTIDE SEQUENCE [LARGE SCALE GENOMIC DNA]</scope>
    <source>
        <strain evidence="1 2">JCM 9374</strain>
    </source>
</reference>
<sequence>MVTLQQHRIGDRIWPQEWNGLEPFDRSAAPILRHMIEEGFLDEDGASAGATSSS</sequence>